<evidence type="ECO:0000256" key="7">
    <source>
        <dbReference type="ARBA" id="ARBA00023015"/>
    </source>
</evidence>
<evidence type="ECO:0000256" key="10">
    <source>
        <dbReference type="ARBA" id="ARBA00023242"/>
    </source>
</evidence>
<dbReference type="PANTHER" id="PTHR24394">
    <property type="entry name" value="ZINC FINGER PROTEIN"/>
    <property type="match status" value="1"/>
</dbReference>
<evidence type="ECO:0000256" key="12">
    <source>
        <dbReference type="SAM" id="MobiDB-lite"/>
    </source>
</evidence>
<name>A0A668AZM9_9TELE</name>
<evidence type="ECO:0000256" key="9">
    <source>
        <dbReference type="ARBA" id="ARBA00023163"/>
    </source>
</evidence>
<keyword evidence="9" id="KW-0804">Transcription</keyword>
<dbReference type="Ensembl" id="ENSMMDT00005056219.1">
    <property type="protein sequence ID" value="ENSMMDP00005055166.1"/>
    <property type="gene ID" value="ENSMMDG00005024709.1"/>
</dbReference>
<evidence type="ECO:0000256" key="8">
    <source>
        <dbReference type="ARBA" id="ARBA00023125"/>
    </source>
</evidence>
<keyword evidence="8" id="KW-0238">DNA-binding</keyword>
<evidence type="ECO:0000256" key="11">
    <source>
        <dbReference type="PROSITE-ProRule" id="PRU00042"/>
    </source>
</evidence>
<feature type="domain" description="C2H2-type" evidence="13">
    <location>
        <begin position="115"/>
        <end position="142"/>
    </location>
</feature>
<dbReference type="FunFam" id="3.30.160.60:FF:001156">
    <property type="entry name" value="Zinc finger protein 407"/>
    <property type="match status" value="1"/>
</dbReference>
<reference evidence="14" key="1">
    <citation type="submission" date="2019-06" db="EMBL/GenBank/DDBJ databases">
        <authorList>
            <consortium name="Wellcome Sanger Institute Data Sharing"/>
        </authorList>
    </citation>
    <scope>NUCLEOTIDE SEQUENCE [LARGE SCALE GENOMIC DNA]</scope>
</reference>
<comment type="similarity">
    <text evidence="2">Belongs to the krueppel C2H2-type zinc-finger protein family.</text>
</comment>
<keyword evidence="4" id="KW-0677">Repeat</keyword>
<feature type="domain" description="C2H2-type" evidence="13">
    <location>
        <begin position="86"/>
        <end position="114"/>
    </location>
</feature>
<feature type="domain" description="C2H2-type" evidence="13">
    <location>
        <begin position="201"/>
        <end position="228"/>
    </location>
</feature>
<evidence type="ECO:0000256" key="4">
    <source>
        <dbReference type="ARBA" id="ARBA00022737"/>
    </source>
</evidence>
<sequence length="264" mass="30063">CWYVIKENLILFSDCSSGTGEVVVKVISDSESNDAPTRSASKNPKQPESSISDRCYPCSVCGKTFDRPSKLERHKPVHTRKPKTLHQCQHCDKSFTHKLNKLVRHERMHTGEKPFPCSVCGKRFSDSGHCKAHEKTHDEQPEKPHCCPDCGMCFFKASELRRHFRSHTGEKPFSCTLCDSCFSRSEGLKRHMRSHTGERPYKCLICGKGFYSRQDLNIHGLTHSGEKPHLCPVCGKGFSQLAQVSTLTFVSTKIFCYWHQRTIL</sequence>
<dbReference type="InterPro" id="IPR013087">
    <property type="entry name" value="Znf_C2H2_type"/>
</dbReference>
<dbReference type="SMART" id="SM00355">
    <property type="entry name" value="ZnF_C2H2"/>
    <property type="match status" value="6"/>
</dbReference>
<dbReference type="AlphaFoldDB" id="A0A668AZM9"/>
<evidence type="ECO:0000259" key="13">
    <source>
        <dbReference type="PROSITE" id="PS50157"/>
    </source>
</evidence>
<reference evidence="14" key="3">
    <citation type="submission" date="2025-09" db="UniProtKB">
        <authorList>
            <consortium name="Ensembl"/>
        </authorList>
    </citation>
    <scope>IDENTIFICATION</scope>
</reference>
<proteinExistence type="inferred from homology"/>
<keyword evidence="7" id="KW-0805">Transcription regulation</keyword>
<evidence type="ECO:0000313" key="14">
    <source>
        <dbReference type="Ensembl" id="ENSMMDP00005055166.1"/>
    </source>
</evidence>
<dbReference type="PROSITE" id="PS00028">
    <property type="entry name" value="ZINC_FINGER_C2H2_1"/>
    <property type="match status" value="5"/>
</dbReference>
<feature type="domain" description="C2H2-type" evidence="13">
    <location>
        <begin position="173"/>
        <end position="200"/>
    </location>
</feature>
<dbReference type="GO" id="GO:0008270">
    <property type="term" value="F:zinc ion binding"/>
    <property type="evidence" value="ECO:0007669"/>
    <property type="project" value="UniProtKB-KW"/>
</dbReference>
<reference evidence="14" key="2">
    <citation type="submission" date="2025-08" db="UniProtKB">
        <authorList>
            <consortium name="Ensembl"/>
        </authorList>
    </citation>
    <scope>IDENTIFICATION</scope>
</reference>
<dbReference type="InterPro" id="IPR036236">
    <property type="entry name" value="Znf_C2H2_sf"/>
</dbReference>
<dbReference type="FunFam" id="3.30.160.60:FF:000218">
    <property type="entry name" value="Zinc finger protein 10"/>
    <property type="match status" value="1"/>
</dbReference>
<evidence type="ECO:0000313" key="15">
    <source>
        <dbReference type="Proteomes" id="UP000472263"/>
    </source>
</evidence>
<feature type="domain" description="C2H2-type" evidence="13">
    <location>
        <begin position="56"/>
        <end position="83"/>
    </location>
</feature>
<evidence type="ECO:0000256" key="5">
    <source>
        <dbReference type="ARBA" id="ARBA00022771"/>
    </source>
</evidence>
<dbReference type="SUPFAM" id="SSF57667">
    <property type="entry name" value="beta-beta-alpha zinc fingers"/>
    <property type="match status" value="4"/>
</dbReference>
<evidence type="ECO:0000256" key="2">
    <source>
        <dbReference type="ARBA" id="ARBA00006991"/>
    </source>
</evidence>
<dbReference type="GeneTree" id="ENSGT00940000162179"/>
<dbReference type="GO" id="GO:0005634">
    <property type="term" value="C:nucleus"/>
    <property type="evidence" value="ECO:0007669"/>
    <property type="project" value="UniProtKB-SubCell"/>
</dbReference>
<dbReference type="PANTHER" id="PTHR24394:SF48">
    <property type="entry name" value="ZINC FINGER PROTEIN 771"/>
    <property type="match status" value="1"/>
</dbReference>
<evidence type="ECO:0000256" key="1">
    <source>
        <dbReference type="ARBA" id="ARBA00004123"/>
    </source>
</evidence>
<dbReference type="GO" id="GO:0003677">
    <property type="term" value="F:DNA binding"/>
    <property type="evidence" value="ECO:0007669"/>
    <property type="project" value="UniProtKB-KW"/>
</dbReference>
<dbReference type="FunFam" id="3.30.160.60:FF:000340">
    <property type="entry name" value="zinc finger protein 473 isoform X1"/>
    <property type="match status" value="1"/>
</dbReference>
<feature type="domain" description="C2H2-type" evidence="13">
    <location>
        <begin position="145"/>
        <end position="172"/>
    </location>
</feature>
<dbReference type="FunFam" id="3.30.160.60:FF:000534">
    <property type="entry name" value="zinc finger protein 674"/>
    <property type="match status" value="1"/>
</dbReference>
<keyword evidence="15" id="KW-1185">Reference proteome</keyword>
<keyword evidence="3" id="KW-0479">Metal-binding</keyword>
<dbReference type="Pfam" id="PF00096">
    <property type="entry name" value="zf-C2H2"/>
    <property type="match status" value="5"/>
</dbReference>
<keyword evidence="5 11" id="KW-0863">Zinc-finger</keyword>
<dbReference type="GO" id="GO:0000981">
    <property type="term" value="F:DNA-binding transcription factor activity, RNA polymerase II-specific"/>
    <property type="evidence" value="ECO:0007669"/>
    <property type="project" value="TreeGrafter"/>
</dbReference>
<dbReference type="Proteomes" id="UP000472263">
    <property type="component" value="Chromosome 1"/>
</dbReference>
<evidence type="ECO:0000256" key="3">
    <source>
        <dbReference type="ARBA" id="ARBA00022723"/>
    </source>
</evidence>
<keyword evidence="6" id="KW-0862">Zinc</keyword>
<protein>
    <recommendedName>
        <fullName evidence="13">C2H2-type domain-containing protein</fullName>
    </recommendedName>
</protein>
<evidence type="ECO:0000256" key="6">
    <source>
        <dbReference type="ARBA" id="ARBA00022833"/>
    </source>
</evidence>
<dbReference type="FunFam" id="3.30.160.60:FF:000446">
    <property type="entry name" value="Zinc finger protein"/>
    <property type="match status" value="1"/>
</dbReference>
<comment type="subcellular location">
    <subcellularLocation>
        <location evidence="1">Nucleus</location>
    </subcellularLocation>
</comment>
<dbReference type="PROSITE" id="PS50157">
    <property type="entry name" value="ZINC_FINGER_C2H2_2"/>
    <property type="match status" value="6"/>
</dbReference>
<feature type="region of interest" description="Disordered" evidence="12">
    <location>
        <begin position="30"/>
        <end position="52"/>
    </location>
</feature>
<keyword evidence="10" id="KW-0539">Nucleus</keyword>
<accession>A0A668AZM9</accession>
<dbReference type="Gene3D" id="3.30.160.60">
    <property type="entry name" value="Classic Zinc Finger"/>
    <property type="match status" value="7"/>
</dbReference>
<organism evidence="14 15">
    <name type="scientific">Myripristis murdjan</name>
    <name type="common">pinecone soldierfish</name>
    <dbReference type="NCBI Taxonomy" id="586833"/>
    <lineage>
        <taxon>Eukaryota</taxon>
        <taxon>Metazoa</taxon>
        <taxon>Chordata</taxon>
        <taxon>Craniata</taxon>
        <taxon>Vertebrata</taxon>
        <taxon>Euteleostomi</taxon>
        <taxon>Actinopterygii</taxon>
        <taxon>Neopterygii</taxon>
        <taxon>Teleostei</taxon>
        <taxon>Neoteleostei</taxon>
        <taxon>Acanthomorphata</taxon>
        <taxon>Holocentriformes</taxon>
        <taxon>Holocentridae</taxon>
        <taxon>Myripristis</taxon>
    </lineage>
</organism>